<keyword evidence="9" id="KW-1185">Reference proteome</keyword>
<evidence type="ECO:0000256" key="1">
    <source>
        <dbReference type="ARBA" id="ARBA00004202"/>
    </source>
</evidence>
<protein>
    <submittedName>
        <fullName evidence="8">CDP-glycerol glycerophosphotransferase family protein</fullName>
    </submittedName>
</protein>
<evidence type="ECO:0000256" key="3">
    <source>
        <dbReference type="ARBA" id="ARBA00022475"/>
    </source>
</evidence>
<dbReference type="InterPro" id="IPR043149">
    <property type="entry name" value="TagF_N"/>
</dbReference>
<feature type="transmembrane region" description="Helical" evidence="7">
    <location>
        <begin position="6"/>
        <end position="22"/>
    </location>
</feature>
<reference evidence="8 9" key="1">
    <citation type="submission" date="2020-07" db="EMBL/GenBank/DDBJ databases">
        <title>Characterization and genome sequencing of isolate MD1, a novel member within the family Lachnospiraceae.</title>
        <authorList>
            <person name="Rettenmaier R."/>
            <person name="Di Bello L."/>
            <person name="Zinser C."/>
            <person name="Scheitz K."/>
            <person name="Liebl W."/>
            <person name="Zverlov V."/>
        </authorList>
    </citation>
    <scope>NUCLEOTIDE SEQUENCE [LARGE SCALE GENOMIC DNA]</scope>
    <source>
        <strain evidence="8 9">MD1</strain>
    </source>
</reference>
<dbReference type="AlphaFoldDB" id="A0A839JXB3"/>
<evidence type="ECO:0000313" key="8">
    <source>
        <dbReference type="EMBL" id="MBB2181924.1"/>
    </source>
</evidence>
<comment type="subcellular location">
    <subcellularLocation>
        <location evidence="1">Cell membrane</location>
        <topology evidence="1">Peripheral membrane protein</topology>
    </subcellularLocation>
</comment>
<dbReference type="GO" id="GO:0019350">
    <property type="term" value="P:teichoic acid biosynthetic process"/>
    <property type="evidence" value="ECO:0007669"/>
    <property type="project" value="UniProtKB-KW"/>
</dbReference>
<sequence>MKKVLGYYLFAIVYYICRLFPMKKKSVFCIMSHDEGEGGNVAIIARQLQERDQGYTFFYLKKSDIHAAEALSGISALLSFFFRKPYEMARSEIILLDNIFLPFAYLRRRKNTKVVQLWHGTGTIKKFGQDVNVGKLKELENKANRNITHLIVNSDSMVGLYAGAFGVSHQVVYPIGLPKTDDLLDRINALRDTNWNRDREYIYQKYRIPEEKKLILYAPTFRDVETENVRILELIDELARELPKEYCIGLRLHPFIAAKFGEKQLNPRIYQLSFESDVNSLMLASDILITDYSSIIFEFCLTEKPMLFYAYDYTEFSNQGRGFYRNYDTYVPGPVAYSSKEVVDIIKEASYDMERIHKFKMEHYEYLDGKASERLICLLSETD</sequence>
<keyword evidence="7" id="KW-0812">Transmembrane</keyword>
<proteinExistence type="inferred from homology"/>
<gene>
    <name evidence="8" type="ORF">H0486_03425</name>
</gene>
<evidence type="ECO:0000256" key="2">
    <source>
        <dbReference type="ARBA" id="ARBA00010488"/>
    </source>
</evidence>
<dbReference type="Gene3D" id="3.40.50.11820">
    <property type="match status" value="1"/>
</dbReference>
<keyword evidence="5" id="KW-0777">Teichoic acid biosynthesis</keyword>
<dbReference type="InterPro" id="IPR043148">
    <property type="entry name" value="TagF_C"/>
</dbReference>
<evidence type="ECO:0000256" key="7">
    <source>
        <dbReference type="SAM" id="Phobius"/>
    </source>
</evidence>
<evidence type="ECO:0000256" key="6">
    <source>
        <dbReference type="ARBA" id="ARBA00023136"/>
    </source>
</evidence>
<dbReference type="PANTHER" id="PTHR37316:SF3">
    <property type="entry name" value="TEICHOIC ACID GLYCEROL-PHOSPHATE TRANSFERASE"/>
    <property type="match status" value="1"/>
</dbReference>
<dbReference type="InterPro" id="IPR051612">
    <property type="entry name" value="Teichoic_Acid_Biosynth"/>
</dbReference>
<dbReference type="GO" id="GO:0047355">
    <property type="term" value="F:CDP-glycerol glycerophosphotransferase activity"/>
    <property type="evidence" value="ECO:0007669"/>
    <property type="project" value="InterPro"/>
</dbReference>
<keyword evidence="6 7" id="KW-0472">Membrane</keyword>
<dbReference type="SUPFAM" id="SSF53756">
    <property type="entry name" value="UDP-Glycosyltransferase/glycogen phosphorylase"/>
    <property type="match status" value="1"/>
</dbReference>
<dbReference type="InterPro" id="IPR007554">
    <property type="entry name" value="Glycerophosphate_synth"/>
</dbReference>
<dbReference type="RefSeq" id="WP_228351661.1">
    <property type="nucleotide sequence ID" value="NZ_JACEGA010000001.1"/>
</dbReference>
<dbReference type="EMBL" id="JACEGA010000001">
    <property type="protein sequence ID" value="MBB2181924.1"/>
    <property type="molecule type" value="Genomic_DNA"/>
</dbReference>
<dbReference type="Proteomes" id="UP000574276">
    <property type="component" value="Unassembled WGS sequence"/>
</dbReference>
<name>A0A839JXB3_9FIRM</name>
<dbReference type="Gene3D" id="3.40.50.12580">
    <property type="match status" value="1"/>
</dbReference>
<evidence type="ECO:0000256" key="4">
    <source>
        <dbReference type="ARBA" id="ARBA00022679"/>
    </source>
</evidence>
<dbReference type="Pfam" id="PF04464">
    <property type="entry name" value="Glyphos_transf"/>
    <property type="match status" value="1"/>
</dbReference>
<keyword evidence="7" id="KW-1133">Transmembrane helix</keyword>
<evidence type="ECO:0000313" key="9">
    <source>
        <dbReference type="Proteomes" id="UP000574276"/>
    </source>
</evidence>
<keyword evidence="4 8" id="KW-0808">Transferase</keyword>
<evidence type="ECO:0000256" key="5">
    <source>
        <dbReference type="ARBA" id="ARBA00022944"/>
    </source>
</evidence>
<organism evidence="8 9">
    <name type="scientific">Variimorphobacter saccharofermentans</name>
    <dbReference type="NCBI Taxonomy" id="2755051"/>
    <lineage>
        <taxon>Bacteria</taxon>
        <taxon>Bacillati</taxon>
        <taxon>Bacillota</taxon>
        <taxon>Clostridia</taxon>
        <taxon>Lachnospirales</taxon>
        <taxon>Lachnospiraceae</taxon>
        <taxon>Variimorphobacter</taxon>
    </lineage>
</organism>
<dbReference type="PANTHER" id="PTHR37316">
    <property type="entry name" value="TEICHOIC ACID GLYCEROL-PHOSPHATE PRIMASE"/>
    <property type="match status" value="1"/>
</dbReference>
<dbReference type="GO" id="GO:0005886">
    <property type="term" value="C:plasma membrane"/>
    <property type="evidence" value="ECO:0007669"/>
    <property type="project" value="UniProtKB-SubCell"/>
</dbReference>
<keyword evidence="3" id="KW-1003">Cell membrane</keyword>
<comment type="caution">
    <text evidence="8">The sequence shown here is derived from an EMBL/GenBank/DDBJ whole genome shotgun (WGS) entry which is preliminary data.</text>
</comment>
<comment type="similarity">
    <text evidence="2">Belongs to the CDP-glycerol glycerophosphotransferase family.</text>
</comment>
<accession>A0A839JXB3</accession>